<dbReference type="AlphaFoldDB" id="A0A839PZS4"/>
<comment type="caution">
    <text evidence="4">The sequence shown here is derived from an EMBL/GenBank/DDBJ whole genome shotgun (WGS) entry which is preliminary data.</text>
</comment>
<evidence type="ECO:0000256" key="2">
    <source>
        <dbReference type="SAM" id="SignalP"/>
    </source>
</evidence>
<evidence type="ECO:0000256" key="1">
    <source>
        <dbReference type="ARBA" id="ARBA00023277"/>
    </source>
</evidence>
<dbReference type="SUPFAM" id="SSF51658">
    <property type="entry name" value="Xylose isomerase-like"/>
    <property type="match status" value="1"/>
</dbReference>
<dbReference type="Pfam" id="PF01261">
    <property type="entry name" value="AP_endonuc_2"/>
    <property type="match status" value="1"/>
</dbReference>
<dbReference type="InterPro" id="IPR013022">
    <property type="entry name" value="Xyl_isomerase-like_TIM-brl"/>
</dbReference>
<dbReference type="InterPro" id="IPR006311">
    <property type="entry name" value="TAT_signal"/>
</dbReference>
<proteinExistence type="predicted"/>
<reference evidence="4 5" key="1">
    <citation type="submission" date="2020-08" db="EMBL/GenBank/DDBJ databases">
        <title>Genomic Encyclopedia of Type Strains, Phase IV (KMG-V): Genome sequencing to study the core and pangenomes of soil and plant-associated prokaryotes.</title>
        <authorList>
            <person name="Whitman W."/>
        </authorList>
    </citation>
    <scope>NUCLEOTIDE SEQUENCE [LARGE SCALE GENOMIC DNA]</scope>
    <source>
        <strain evidence="4 5">B3ACCR2</strain>
    </source>
</reference>
<dbReference type="EMBL" id="JACHVT010000005">
    <property type="protein sequence ID" value="MBB2987506.1"/>
    <property type="molecule type" value="Genomic_DNA"/>
</dbReference>
<keyword evidence="2" id="KW-0732">Signal</keyword>
<accession>A0A839PZS4</accession>
<dbReference type="InterPro" id="IPR036237">
    <property type="entry name" value="Xyl_isomerase-like_sf"/>
</dbReference>
<keyword evidence="4" id="KW-0413">Isomerase</keyword>
<name>A0A839PZS4_9MICO</name>
<evidence type="ECO:0000313" key="5">
    <source>
        <dbReference type="Proteomes" id="UP000590811"/>
    </source>
</evidence>
<dbReference type="InterPro" id="IPR050312">
    <property type="entry name" value="IolE/XylAMocC-like"/>
</dbReference>
<sequence>MNSTHSRRALLGGGAGAAAAGALGLVLNPTSASASPLAADRAPNTVPPSRVGLQLWTVRTLIGADYANLELVFEAVHDAGVRELELAGTYYDKTTPELKRIAEAHGLRITSNHFGPRAVDLPNPWLSYEGRMQIFQEAQSLGRFPYVGTGSTFGFDGADDGVEGYKRLAEAFNVAGEHAVKEGFKGFFFHNHDREFALVDGRPLFHTLLENTDPRHVSFEVDLGWVAVAGEDPYYWVRRYGDRFIAFHVKDVTWDPNGNRTAAVGTRAAGQKYRFADLGKGDIPWTRTFSAIKDLRNYRYFLEHDDAGDAALNPAGSLNTVWRGCSTLEGIDTSRRR</sequence>
<dbReference type="PANTHER" id="PTHR12110:SF41">
    <property type="entry name" value="INOSOSE DEHYDRATASE"/>
    <property type="match status" value="1"/>
</dbReference>
<feature type="domain" description="Xylose isomerase-like TIM barrel" evidence="3">
    <location>
        <begin position="73"/>
        <end position="303"/>
    </location>
</feature>
<dbReference type="PANTHER" id="PTHR12110">
    <property type="entry name" value="HYDROXYPYRUVATE ISOMERASE"/>
    <property type="match status" value="1"/>
</dbReference>
<keyword evidence="1" id="KW-0119">Carbohydrate metabolism</keyword>
<protein>
    <submittedName>
        <fullName evidence="4">Sugar phosphate isomerase/epimerase</fullName>
    </submittedName>
</protein>
<dbReference type="RefSeq" id="WP_184510642.1">
    <property type="nucleotide sequence ID" value="NZ_JACHVT010000005.1"/>
</dbReference>
<evidence type="ECO:0000259" key="3">
    <source>
        <dbReference type="Pfam" id="PF01261"/>
    </source>
</evidence>
<evidence type="ECO:0000313" key="4">
    <source>
        <dbReference type="EMBL" id="MBB2987506.1"/>
    </source>
</evidence>
<feature type="signal peptide" evidence="2">
    <location>
        <begin position="1"/>
        <end position="34"/>
    </location>
</feature>
<organism evidence="4 5">
    <name type="scientific">Terracoccus luteus</name>
    <dbReference type="NCBI Taxonomy" id="53356"/>
    <lineage>
        <taxon>Bacteria</taxon>
        <taxon>Bacillati</taxon>
        <taxon>Actinomycetota</taxon>
        <taxon>Actinomycetes</taxon>
        <taxon>Micrococcales</taxon>
        <taxon>Intrasporangiaceae</taxon>
        <taxon>Terracoccus</taxon>
    </lineage>
</organism>
<gene>
    <name evidence="4" type="ORF">FHW14_002689</name>
</gene>
<dbReference type="Gene3D" id="3.20.20.150">
    <property type="entry name" value="Divalent-metal-dependent TIM barrel enzymes"/>
    <property type="match status" value="1"/>
</dbReference>
<feature type="chain" id="PRO_5032853918" evidence="2">
    <location>
        <begin position="35"/>
        <end position="337"/>
    </location>
</feature>
<dbReference type="Proteomes" id="UP000590811">
    <property type="component" value="Unassembled WGS sequence"/>
</dbReference>
<dbReference type="PROSITE" id="PS51318">
    <property type="entry name" value="TAT"/>
    <property type="match status" value="1"/>
</dbReference>
<dbReference type="GO" id="GO:0016853">
    <property type="term" value="F:isomerase activity"/>
    <property type="evidence" value="ECO:0007669"/>
    <property type="project" value="UniProtKB-KW"/>
</dbReference>